<evidence type="ECO:0008006" key="3">
    <source>
        <dbReference type="Google" id="ProtNLM"/>
    </source>
</evidence>
<dbReference type="AlphaFoldDB" id="A0AAD2HN78"/>
<comment type="caution">
    <text evidence="1">The sequence shown here is derived from an EMBL/GenBank/DDBJ whole genome shotgun (WGS) entry which is preliminary data.</text>
</comment>
<keyword evidence="2" id="KW-1185">Reference proteome</keyword>
<name>A0AAD2HN78_9AGAR</name>
<accession>A0AAD2HN78</accession>
<protein>
    <recommendedName>
        <fullName evidence="3">F-box domain-containing protein</fullName>
    </recommendedName>
</protein>
<evidence type="ECO:0000313" key="1">
    <source>
        <dbReference type="EMBL" id="CAK5279051.1"/>
    </source>
</evidence>
<organism evidence="1 2">
    <name type="scientific">Mycena citricolor</name>
    <dbReference type="NCBI Taxonomy" id="2018698"/>
    <lineage>
        <taxon>Eukaryota</taxon>
        <taxon>Fungi</taxon>
        <taxon>Dikarya</taxon>
        <taxon>Basidiomycota</taxon>
        <taxon>Agaricomycotina</taxon>
        <taxon>Agaricomycetes</taxon>
        <taxon>Agaricomycetidae</taxon>
        <taxon>Agaricales</taxon>
        <taxon>Marasmiineae</taxon>
        <taxon>Mycenaceae</taxon>
        <taxon>Mycena</taxon>
    </lineage>
</organism>
<gene>
    <name evidence="1" type="ORF">MYCIT1_LOCUS28864</name>
</gene>
<dbReference type="EMBL" id="CAVNYO010000434">
    <property type="protein sequence ID" value="CAK5279051.1"/>
    <property type="molecule type" value="Genomic_DNA"/>
</dbReference>
<sequence>MGQSWKVVNLTQETCEELSKLGDCFFDGSVSHRLVERIRRPQYRELDSVVGMCKPGSIAFGNRISGIFSLNLERGKHTWLCPMRVEQSSECILLHGLPIELFSLICEDLDNGELIFFAMTCQHVWDLCRPLLHERMKRLCSRLYWSGHRLVCFGSELAHNDIPDSILSSEERTQYFGITDGHDHDSVWENGFANFALPLHRKMYLDVELRIKARKRNCQLDYLHASTLCRLLESFRCGDIVVVSTAGSTNHILRNLTKHEYVREIELFKMKDKYRNSRPQMCYFLSLGHIVLERICLSSTSSVSMGRDDSIELHRGVWAGDRFDIISDSDEGWVQELRKEMSRWKDVSRDAVDELERILKW</sequence>
<proteinExistence type="predicted"/>
<evidence type="ECO:0000313" key="2">
    <source>
        <dbReference type="Proteomes" id="UP001295794"/>
    </source>
</evidence>
<reference evidence="1" key="1">
    <citation type="submission" date="2023-11" db="EMBL/GenBank/DDBJ databases">
        <authorList>
            <person name="De Vega J J."/>
            <person name="De Vega J J."/>
        </authorList>
    </citation>
    <scope>NUCLEOTIDE SEQUENCE</scope>
</reference>
<dbReference type="Proteomes" id="UP001295794">
    <property type="component" value="Unassembled WGS sequence"/>
</dbReference>